<keyword evidence="4 6" id="KW-0472">Membrane</keyword>
<reference evidence="7 8" key="1">
    <citation type="submission" date="2019-04" db="EMBL/GenBank/DDBJ databases">
        <title>Comparative genomics and transcriptomics to analyze fruiting body development in filamentous ascomycetes.</title>
        <authorList>
            <consortium name="DOE Joint Genome Institute"/>
            <person name="Lutkenhaus R."/>
            <person name="Traeger S."/>
            <person name="Breuer J."/>
            <person name="Kuo A."/>
            <person name="Lipzen A."/>
            <person name="Pangilinan J."/>
            <person name="Dilworth D."/>
            <person name="Sandor L."/>
            <person name="Poggeler S."/>
            <person name="Barry K."/>
            <person name="Grigoriev I.V."/>
            <person name="Nowrousian M."/>
        </authorList>
    </citation>
    <scope>NUCLEOTIDE SEQUENCE [LARGE SCALE GENOMIC DNA]</scope>
    <source>
        <strain evidence="7 8">CBS 389.68</strain>
    </source>
</reference>
<comment type="subcellular location">
    <subcellularLocation>
        <location evidence="1">Membrane</location>
        <topology evidence="1">Multi-pass membrane protein</topology>
    </subcellularLocation>
</comment>
<evidence type="ECO:0000256" key="3">
    <source>
        <dbReference type="ARBA" id="ARBA00022989"/>
    </source>
</evidence>
<evidence type="ECO:0000256" key="1">
    <source>
        <dbReference type="ARBA" id="ARBA00004141"/>
    </source>
</evidence>
<feature type="transmembrane region" description="Helical" evidence="6">
    <location>
        <begin position="87"/>
        <end position="109"/>
    </location>
</feature>
<dbReference type="InParanoid" id="A0A4S2MYZ8"/>
<dbReference type="PANTHER" id="PTHR11040:SF55">
    <property type="entry name" value="MEMBRANE ZINC ION TRANSPORTER, PUTATIVE (AFU_ORTHOLOGUE AFUA_6G00470)-RELATED"/>
    <property type="match status" value="1"/>
</dbReference>
<evidence type="ECO:0000256" key="6">
    <source>
        <dbReference type="SAM" id="Phobius"/>
    </source>
</evidence>
<dbReference type="GO" id="GO:0005886">
    <property type="term" value="C:plasma membrane"/>
    <property type="evidence" value="ECO:0007669"/>
    <property type="project" value="TreeGrafter"/>
</dbReference>
<dbReference type="Pfam" id="PF02535">
    <property type="entry name" value="Zip"/>
    <property type="match status" value="1"/>
</dbReference>
<feature type="transmembrane region" description="Helical" evidence="6">
    <location>
        <begin position="417"/>
        <end position="440"/>
    </location>
</feature>
<proteinExistence type="predicted"/>
<dbReference type="FunCoup" id="A0A4S2MYZ8">
    <property type="interactions" value="517"/>
</dbReference>
<dbReference type="STRING" id="341454.A0A4S2MYZ8"/>
<feature type="transmembrane region" description="Helical" evidence="6">
    <location>
        <begin position="162"/>
        <end position="184"/>
    </location>
</feature>
<accession>A0A4S2MYZ8</accession>
<name>A0A4S2MYZ8_9PEZI</name>
<dbReference type="GO" id="GO:0005385">
    <property type="term" value="F:zinc ion transmembrane transporter activity"/>
    <property type="evidence" value="ECO:0007669"/>
    <property type="project" value="TreeGrafter"/>
</dbReference>
<keyword evidence="3 6" id="KW-1133">Transmembrane helix</keyword>
<feature type="compositionally biased region" description="Acidic residues" evidence="5">
    <location>
        <begin position="221"/>
        <end position="237"/>
    </location>
</feature>
<feature type="transmembrane region" description="Helical" evidence="6">
    <location>
        <begin position="121"/>
        <end position="142"/>
    </location>
</feature>
<gene>
    <name evidence="7" type="ORF">EX30DRAFT_358588</name>
</gene>
<keyword evidence="8" id="KW-1185">Reference proteome</keyword>
<dbReference type="EMBL" id="ML220117">
    <property type="protein sequence ID" value="TGZ81823.1"/>
    <property type="molecule type" value="Genomic_DNA"/>
</dbReference>
<evidence type="ECO:0000256" key="5">
    <source>
        <dbReference type="SAM" id="MobiDB-lite"/>
    </source>
</evidence>
<keyword evidence="2 6" id="KW-0812">Transmembrane</keyword>
<feature type="region of interest" description="Disordered" evidence="5">
    <location>
        <begin position="209"/>
        <end position="319"/>
    </location>
</feature>
<dbReference type="AlphaFoldDB" id="A0A4S2MYZ8"/>
<feature type="compositionally biased region" description="Polar residues" evidence="5">
    <location>
        <begin position="274"/>
        <end position="284"/>
    </location>
</feature>
<evidence type="ECO:0000256" key="2">
    <source>
        <dbReference type="ARBA" id="ARBA00022692"/>
    </source>
</evidence>
<dbReference type="PANTHER" id="PTHR11040">
    <property type="entry name" value="ZINC/IRON TRANSPORTER"/>
    <property type="match status" value="1"/>
</dbReference>
<sequence>MNCPTRDPEPSGTSFLAPIDSSRAILYLSLSTGAPSSTTIARALTMVFVGNPAFNQSPPRYDKTLVPRSSPVCGGGTLSADEYNMGLHVMALFVVLAQSTIACAFPIIAKRCPKLRIPPSFLFFARHFGTGVLVATAFVHLLPTAFISLLDPCLPEFWNDKYPAMPGAIAMCAVFLVTAVEMVFTRGICKGTFSQEDYRMATLETGVPANVTGKKGKETAGADDEENAIEEEEEEDVENRPPSSQSEKSESIGGKGGMGKMGFGMLGRRRSRSHSVGQSLQRLSELSRARSNHHHGGNQPEIIEISESRGSLDGTCRPEMKPQTNMDKALIHHHGHIPRSMLSPQQLRKKATLQVFMLEMGILFHSVFIGMALSVTVGPAFIVLLIAIIFHQTFEGLALGSRIAVLDWKKGSWQPWIMALAYGLTTPIGQAIGLGTHTLYAPDSQTGLLMVGIMNAISSGLLVFAGLVELLAEDFLSDESWHTLVGKRRLMACVWVVLGAASMSLVGAWA</sequence>
<evidence type="ECO:0000256" key="4">
    <source>
        <dbReference type="ARBA" id="ARBA00023136"/>
    </source>
</evidence>
<feature type="transmembrane region" description="Helical" evidence="6">
    <location>
        <begin position="446"/>
        <end position="468"/>
    </location>
</feature>
<dbReference type="Proteomes" id="UP000298138">
    <property type="component" value="Unassembled WGS sequence"/>
</dbReference>
<evidence type="ECO:0000313" key="7">
    <source>
        <dbReference type="EMBL" id="TGZ81823.1"/>
    </source>
</evidence>
<feature type="transmembrane region" description="Helical" evidence="6">
    <location>
        <begin position="489"/>
        <end position="509"/>
    </location>
</feature>
<dbReference type="InterPro" id="IPR003689">
    <property type="entry name" value="ZIP"/>
</dbReference>
<feature type="compositionally biased region" description="Gly residues" evidence="5">
    <location>
        <begin position="253"/>
        <end position="265"/>
    </location>
</feature>
<dbReference type="OrthoDB" id="448280at2759"/>
<protein>
    <submittedName>
        <fullName evidence="7">Zinc/iron permease</fullName>
    </submittedName>
</protein>
<evidence type="ECO:0000313" key="8">
    <source>
        <dbReference type="Proteomes" id="UP000298138"/>
    </source>
</evidence>
<organism evidence="7 8">
    <name type="scientific">Ascodesmis nigricans</name>
    <dbReference type="NCBI Taxonomy" id="341454"/>
    <lineage>
        <taxon>Eukaryota</taxon>
        <taxon>Fungi</taxon>
        <taxon>Dikarya</taxon>
        <taxon>Ascomycota</taxon>
        <taxon>Pezizomycotina</taxon>
        <taxon>Pezizomycetes</taxon>
        <taxon>Pezizales</taxon>
        <taxon>Ascodesmidaceae</taxon>
        <taxon>Ascodesmis</taxon>
    </lineage>
</organism>